<dbReference type="Gene3D" id="3.40.50.720">
    <property type="entry name" value="NAD(P)-binding Rossmann-like Domain"/>
    <property type="match status" value="1"/>
</dbReference>
<keyword evidence="2" id="KW-0560">Oxidoreductase</keyword>
<proteinExistence type="inferred from homology"/>
<sequence>MLQKRPTDPLAQSLFAPCHNDGVARRRRGGKAARRFCRKTRMSASLNIGLMGYGFAGATFHAPVIEHCGRARVAAIATGRPEAALADYPHAKVVADLDALLALDEIDCVVIATPNDTHFDLARRTLEAGKHVVVDKPVTLSAADAHTLANIALARGKLFVPFHNRRWDGDFLTVRDLLASGELGRITHYESHFDRFRPEVRQRWREEASRGGGLLFDLGPHLIDQALALFGAPQTVAATVRTHRDQASAPDYVHIQLGYGEFEVVLHASALTAIVAPRFVIHGTRGSYVKYGLDTQEDQLKAGLRPGDEGFAAGNAAGTLRVLDGGREVERELPTRNGEYVNFYIALADTIQHGAKFPVTPQDAVDVMTIIELAARSSDEGLRLPFQRIR</sequence>
<dbReference type="PANTHER" id="PTHR43708:SF5">
    <property type="entry name" value="CONSERVED EXPRESSED OXIDOREDUCTASE (EUROFUNG)-RELATED"/>
    <property type="match status" value="1"/>
</dbReference>
<dbReference type="PANTHER" id="PTHR43708">
    <property type="entry name" value="CONSERVED EXPRESSED OXIDOREDUCTASE (EUROFUNG)"/>
    <property type="match status" value="1"/>
</dbReference>
<dbReference type="Pfam" id="PF01408">
    <property type="entry name" value="GFO_IDH_MocA"/>
    <property type="match status" value="1"/>
</dbReference>
<accession>E1TD59</accession>
<dbReference type="EMBL" id="CP002217">
    <property type="protein sequence ID" value="ADN59366.1"/>
    <property type="molecule type" value="Genomic_DNA"/>
</dbReference>
<organism evidence="5">
    <name type="scientific">Burkholderia sp. (strain CCGE1003)</name>
    <dbReference type="NCBI Taxonomy" id="640512"/>
    <lineage>
        <taxon>Bacteria</taxon>
        <taxon>Pseudomonadati</taxon>
        <taxon>Pseudomonadota</taxon>
        <taxon>Betaproteobacteria</taxon>
        <taxon>Burkholderiales</taxon>
        <taxon>Burkholderiaceae</taxon>
        <taxon>Burkholderia</taxon>
    </lineage>
</organism>
<dbReference type="SUPFAM" id="SSF51735">
    <property type="entry name" value="NAD(P)-binding Rossmann-fold domains"/>
    <property type="match status" value="1"/>
</dbReference>
<dbReference type="HOGENOM" id="CLU_023194_19_1_4"/>
<evidence type="ECO:0000256" key="1">
    <source>
        <dbReference type="ARBA" id="ARBA00010928"/>
    </source>
</evidence>
<reference evidence="5" key="1">
    <citation type="submission" date="2010-09" db="EMBL/GenBank/DDBJ databases">
        <title>Complete sequence of chromosome1 of Burkholderia sp. CCGE1003.</title>
        <authorList>
            <consortium name="US DOE Joint Genome Institute"/>
            <person name="Lucas S."/>
            <person name="Copeland A."/>
            <person name="Lapidus A."/>
            <person name="Cheng J.-F."/>
            <person name="Bruce D."/>
            <person name="Goodwin L."/>
            <person name="Pitluck S."/>
            <person name="Daligault H."/>
            <person name="Davenport K."/>
            <person name="Detter J.C."/>
            <person name="Han C."/>
            <person name="Tapia R."/>
            <person name="Land M."/>
            <person name="Hauser L."/>
            <person name="Jeffries C."/>
            <person name="Kyrpides N."/>
            <person name="Ivanova N."/>
            <person name="Ovchinnikova G."/>
            <person name="Martinez-Romero E."/>
            <person name="Rogel M.A."/>
            <person name="Auchtung J."/>
            <person name="Tiedje J.M."/>
            <person name="Woyke T."/>
        </authorList>
    </citation>
    <scope>NUCLEOTIDE SEQUENCE</scope>
    <source>
        <strain evidence="5">CCGE1003</strain>
    </source>
</reference>
<evidence type="ECO:0000256" key="2">
    <source>
        <dbReference type="ARBA" id="ARBA00023002"/>
    </source>
</evidence>
<feature type="domain" description="Gfo/Idh/MocA-like oxidoreductase N-terminal" evidence="3">
    <location>
        <begin position="46"/>
        <end position="159"/>
    </location>
</feature>
<dbReference type="InterPro" id="IPR004104">
    <property type="entry name" value="Gfo/Idh/MocA-like_OxRdtase_C"/>
</dbReference>
<dbReference type="GO" id="GO:0000166">
    <property type="term" value="F:nucleotide binding"/>
    <property type="evidence" value="ECO:0007669"/>
    <property type="project" value="InterPro"/>
</dbReference>
<dbReference type="KEGG" id="bgf:BC1003_3422"/>
<name>E1TD59_BURSG</name>
<dbReference type="GO" id="GO:0016491">
    <property type="term" value="F:oxidoreductase activity"/>
    <property type="evidence" value="ECO:0007669"/>
    <property type="project" value="UniProtKB-KW"/>
</dbReference>
<evidence type="ECO:0000313" key="5">
    <source>
        <dbReference type="EMBL" id="ADN59366.1"/>
    </source>
</evidence>
<dbReference type="AlphaFoldDB" id="E1TD59"/>
<gene>
    <name evidence="5" type="ordered locus">BC1003_3422</name>
</gene>
<dbReference type="InterPro" id="IPR036291">
    <property type="entry name" value="NAD(P)-bd_dom_sf"/>
</dbReference>
<evidence type="ECO:0000259" key="3">
    <source>
        <dbReference type="Pfam" id="PF01408"/>
    </source>
</evidence>
<dbReference type="Pfam" id="PF02894">
    <property type="entry name" value="GFO_IDH_MocA_C"/>
    <property type="match status" value="1"/>
</dbReference>
<dbReference type="NCBIfam" id="NF008607">
    <property type="entry name" value="PRK11579.1"/>
    <property type="match status" value="1"/>
</dbReference>
<feature type="domain" description="Gfo/Idh/MocA-like oxidoreductase C-terminal" evidence="4">
    <location>
        <begin position="175"/>
        <end position="381"/>
    </location>
</feature>
<evidence type="ECO:0000259" key="4">
    <source>
        <dbReference type="Pfam" id="PF02894"/>
    </source>
</evidence>
<dbReference type="InterPro" id="IPR000683">
    <property type="entry name" value="Gfo/Idh/MocA-like_OxRdtase_N"/>
</dbReference>
<comment type="similarity">
    <text evidence="1">Belongs to the Gfo/Idh/MocA family.</text>
</comment>
<dbReference type="Gene3D" id="3.30.360.10">
    <property type="entry name" value="Dihydrodipicolinate Reductase, domain 2"/>
    <property type="match status" value="1"/>
</dbReference>
<dbReference type="STRING" id="640512.BC1003_3422"/>
<dbReference type="InterPro" id="IPR051317">
    <property type="entry name" value="Gfo/Idh/MocA_oxidoreduct"/>
</dbReference>
<dbReference type="eggNOG" id="COG0673">
    <property type="taxonomic scope" value="Bacteria"/>
</dbReference>
<protein>
    <submittedName>
        <fullName evidence="5">Oxidoreductase domain protein</fullName>
    </submittedName>
</protein>